<protein>
    <submittedName>
        <fullName evidence="2">Uncharacterized protein</fullName>
    </submittedName>
</protein>
<dbReference type="AlphaFoldDB" id="A0A0A9C5D6"/>
<feature type="compositionally biased region" description="Acidic residues" evidence="1">
    <location>
        <begin position="134"/>
        <end position="151"/>
    </location>
</feature>
<reference evidence="2" key="2">
    <citation type="journal article" date="2015" name="Data Brief">
        <title>Shoot transcriptome of the giant reed, Arundo donax.</title>
        <authorList>
            <person name="Barrero R.A."/>
            <person name="Guerrero F.D."/>
            <person name="Moolhuijzen P."/>
            <person name="Goolsby J.A."/>
            <person name="Tidwell J."/>
            <person name="Bellgard S.E."/>
            <person name="Bellgard M.I."/>
        </authorList>
    </citation>
    <scope>NUCLEOTIDE SEQUENCE</scope>
    <source>
        <tissue evidence="2">Shoot tissue taken approximately 20 cm above the soil surface</tissue>
    </source>
</reference>
<reference evidence="2" key="1">
    <citation type="submission" date="2014-09" db="EMBL/GenBank/DDBJ databases">
        <authorList>
            <person name="Magalhaes I.L.F."/>
            <person name="Oliveira U."/>
            <person name="Santos F.R."/>
            <person name="Vidigal T.H.D.A."/>
            <person name="Brescovit A.D."/>
            <person name="Santos A.J."/>
        </authorList>
    </citation>
    <scope>NUCLEOTIDE SEQUENCE</scope>
    <source>
        <tissue evidence="2">Shoot tissue taken approximately 20 cm above the soil surface</tissue>
    </source>
</reference>
<proteinExistence type="predicted"/>
<evidence type="ECO:0000256" key="1">
    <source>
        <dbReference type="SAM" id="MobiDB-lite"/>
    </source>
</evidence>
<evidence type="ECO:0000313" key="2">
    <source>
        <dbReference type="EMBL" id="JAD68590.1"/>
    </source>
</evidence>
<name>A0A0A9C5D6_ARUDO</name>
<dbReference type="EMBL" id="GBRH01229305">
    <property type="protein sequence ID" value="JAD68590.1"/>
    <property type="molecule type" value="Transcribed_RNA"/>
</dbReference>
<sequence length="265" mass="28885">MADAMKSGSSVVPSFVNPFLPISDKEMSNEVIDALKGISDCDEEVDLLDEEEDETSQAGEANKHRVGNFQVGLIRCQYSNPTVDKDNDHVKAHMKSAGKSSEKAPKSIIAGIPEGDSHFSELFHLGGGTPLSLDEADVNDSEDMEGDEEGETGNLNEDYSQEKGEDKEQEKLIVMPSHYSERLVSKMNNIVAEKASPRSKKRNFEGLLKGVSKEDLLKDAEGLIQAVAQAVAARATRTRMNPPVARLTYVDTEDDQAGGDRAQED</sequence>
<feature type="compositionally biased region" description="Acidic residues" evidence="1">
    <location>
        <begin position="251"/>
        <end position="265"/>
    </location>
</feature>
<feature type="region of interest" description="Disordered" evidence="1">
    <location>
        <begin position="244"/>
        <end position="265"/>
    </location>
</feature>
<feature type="region of interest" description="Disordered" evidence="1">
    <location>
        <begin position="130"/>
        <end position="169"/>
    </location>
</feature>
<accession>A0A0A9C5D6</accession>
<organism evidence="2">
    <name type="scientific">Arundo donax</name>
    <name type="common">Giant reed</name>
    <name type="synonym">Donax arundinaceus</name>
    <dbReference type="NCBI Taxonomy" id="35708"/>
    <lineage>
        <taxon>Eukaryota</taxon>
        <taxon>Viridiplantae</taxon>
        <taxon>Streptophyta</taxon>
        <taxon>Embryophyta</taxon>
        <taxon>Tracheophyta</taxon>
        <taxon>Spermatophyta</taxon>
        <taxon>Magnoliopsida</taxon>
        <taxon>Liliopsida</taxon>
        <taxon>Poales</taxon>
        <taxon>Poaceae</taxon>
        <taxon>PACMAD clade</taxon>
        <taxon>Arundinoideae</taxon>
        <taxon>Arundineae</taxon>
        <taxon>Arundo</taxon>
    </lineage>
</organism>
<feature type="compositionally biased region" description="Basic and acidic residues" evidence="1">
    <location>
        <begin position="160"/>
        <end position="169"/>
    </location>
</feature>